<accession>A0A0D8JAI1</accession>
<name>A0A0D8JAI1_9BACT</name>
<dbReference type="Pfam" id="PF03065">
    <property type="entry name" value="Glyco_hydro_57"/>
    <property type="match status" value="1"/>
</dbReference>
<reference evidence="5 6" key="1">
    <citation type="submission" date="2014-09" db="EMBL/GenBank/DDBJ databases">
        <title>Draft Genome Sequence of Draconibacterium sp. JN14CK-3.</title>
        <authorList>
            <person name="Dong C."/>
            <person name="Lai Q."/>
            <person name="Shao Z."/>
        </authorList>
    </citation>
    <scope>NUCLEOTIDE SEQUENCE [LARGE SCALE GENOMIC DNA]</scope>
    <source>
        <strain evidence="5 6">JN14CK-3</strain>
    </source>
</reference>
<dbReference type="PANTHER" id="PTHR36306:SF1">
    <property type="entry name" value="ALPHA-AMYLASE-RELATED"/>
    <property type="match status" value="1"/>
</dbReference>
<dbReference type="PATRIC" id="fig|1544798.3.peg.3219"/>
<feature type="domain" description="Glycoside hydrolase family 57 N-terminal" evidence="4">
    <location>
        <begin position="6"/>
        <end position="294"/>
    </location>
</feature>
<dbReference type="OrthoDB" id="138256at2"/>
<evidence type="ECO:0000256" key="2">
    <source>
        <dbReference type="ARBA" id="ARBA00023277"/>
    </source>
</evidence>
<dbReference type="InterPro" id="IPR004300">
    <property type="entry name" value="Glyco_hydro_57_N"/>
</dbReference>
<dbReference type="Proteomes" id="UP000032544">
    <property type="component" value="Unassembled WGS sequence"/>
</dbReference>
<keyword evidence="3" id="KW-0175">Coiled coil</keyword>
<comment type="caution">
    <text evidence="5">The sequence shown here is derived from an EMBL/GenBank/DDBJ whole genome shotgun (WGS) entry which is preliminary data.</text>
</comment>
<dbReference type="SUPFAM" id="SSF88713">
    <property type="entry name" value="Glycoside hydrolase/deacetylase"/>
    <property type="match status" value="1"/>
</dbReference>
<evidence type="ECO:0000256" key="3">
    <source>
        <dbReference type="SAM" id="Coils"/>
    </source>
</evidence>
<keyword evidence="6" id="KW-1185">Reference proteome</keyword>
<evidence type="ECO:0000256" key="1">
    <source>
        <dbReference type="ARBA" id="ARBA00006821"/>
    </source>
</evidence>
<dbReference type="GO" id="GO:0005975">
    <property type="term" value="P:carbohydrate metabolic process"/>
    <property type="evidence" value="ECO:0007669"/>
    <property type="project" value="InterPro"/>
</dbReference>
<evidence type="ECO:0000259" key="4">
    <source>
        <dbReference type="Pfam" id="PF03065"/>
    </source>
</evidence>
<dbReference type="InterPro" id="IPR011330">
    <property type="entry name" value="Glyco_hydro/deAcase_b/a-brl"/>
</dbReference>
<dbReference type="Gene3D" id="3.20.110.20">
    <property type="match status" value="1"/>
</dbReference>
<dbReference type="RefSeq" id="WP_045031156.1">
    <property type="nucleotide sequence ID" value="NZ_JRHC01000004.1"/>
</dbReference>
<protein>
    <submittedName>
        <fullName evidence="5">Alpha-amylase</fullName>
    </submittedName>
</protein>
<dbReference type="CDD" id="cd10795">
    <property type="entry name" value="GH57N_MJA1_like"/>
    <property type="match status" value="1"/>
</dbReference>
<dbReference type="InterPro" id="IPR052046">
    <property type="entry name" value="GH57_Enzymes"/>
</dbReference>
<organism evidence="5 6">
    <name type="scientific">Draconibacterium sediminis</name>
    <dbReference type="NCBI Taxonomy" id="1544798"/>
    <lineage>
        <taxon>Bacteria</taxon>
        <taxon>Pseudomonadati</taxon>
        <taxon>Bacteroidota</taxon>
        <taxon>Bacteroidia</taxon>
        <taxon>Marinilabiliales</taxon>
        <taxon>Prolixibacteraceae</taxon>
        <taxon>Draconibacterium</taxon>
    </lineage>
</organism>
<comment type="similarity">
    <text evidence="1">Belongs to the glycosyl hydrolase 57 family.</text>
</comment>
<keyword evidence="2" id="KW-0119">Carbohydrate metabolism</keyword>
<evidence type="ECO:0000313" key="5">
    <source>
        <dbReference type="EMBL" id="KJF42788.1"/>
    </source>
</evidence>
<dbReference type="GO" id="GO:0003824">
    <property type="term" value="F:catalytic activity"/>
    <property type="evidence" value="ECO:0007669"/>
    <property type="project" value="InterPro"/>
</dbReference>
<dbReference type="PANTHER" id="PTHR36306">
    <property type="entry name" value="ALPHA-AMYLASE-RELATED-RELATED"/>
    <property type="match status" value="1"/>
</dbReference>
<evidence type="ECO:0000313" key="6">
    <source>
        <dbReference type="Proteomes" id="UP000032544"/>
    </source>
</evidence>
<dbReference type="AlphaFoldDB" id="A0A0D8JAI1"/>
<proteinExistence type="inferred from homology"/>
<feature type="coiled-coil region" evidence="3">
    <location>
        <begin position="397"/>
        <end position="438"/>
    </location>
</feature>
<dbReference type="EMBL" id="JRHC01000004">
    <property type="protein sequence ID" value="KJF42788.1"/>
    <property type="molecule type" value="Genomic_DNA"/>
</dbReference>
<sequence>MKSICLFFQIHQPFRHRRYRFFDIGNDHYYYDDYSNESIIRNIADKSYLPANKLLLELAKKLGDKFKVAFSITGVALEQFELYAPDVIESFQKLAKTGCVEFLAETYSHSLSSLRDINAFTDQVKKHDDQIFRLFGQKPRVFRNTEMIYSDEIGEKVAKLGYSAMLTEGAKHVLGWKSPDFLYVNAINPRLKVLMRNYKLSDDIGFRFSDKNWDKHPLTAEKYVGWLEKVGEKEEVINLFMGYDSFGTRQPKEAGIFDFLKALAEQVVKSDKLKFSTPSEAVDELQPISVVSVPHPISWSDEERDLSAWLGNEMQKEAFEKLYAMKGQMARCTDAVLQKDWNYLQASDHFFYMSTKYFADGNPHKSYSHFDSPYEAFINYMNVLSDFKIRLNAHVPESEVENEIASLHRLLEEKEEKIKKMEADLRRLQKTKKQKTTLRKKK</sequence>
<dbReference type="STRING" id="1544798.LH29_15265"/>
<gene>
    <name evidence="5" type="ORF">LH29_15265</name>
</gene>